<dbReference type="Gene3D" id="3.40.190.10">
    <property type="entry name" value="Periplasmic binding protein-like II"/>
    <property type="match status" value="2"/>
</dbReference>
<proteinExistence type="inferred from homology"/>
<name>A0ABV5KYQ2_9BACL</name>
<dbReference type="PANTHER" id="PTHR30024:SF47">
    <property type="entry name" value="TAURINE-BINDING PERIPLASMIC PROTEIN"/>
    <property type="match status" value="1"/>
</dbReference>
<dbReference type="PANTHER" id="PTHR30024">
    <property type="entry name" value="ALIPHATIC SULFONATES-BINDING PROTEIN-RELATED"/>
    <property type="match status" value="1"/>
</dbReference>
<sequence>MSRFNRKLNLRAFALPLLTAALLLAGCGSNGGNSNPAGETKETTAAANVQSEAKQPEEVRIGFQVIPNAELLAKATGAVEKKFPKTKISWIPFESGRDVNTAIAAKGIDLGLAGSVPVAVAVANKLDLQVYFLHDIIGEAESLTVRGDSGITSLKDTVGRTIAVPFGSTSHFSLLSGLQAAGVAEKDVTILDMQPPDILAAWQRGDIDGAFVWNPVLGKIKADGGKIVVTAKELAEQGIVTSDVGIVRKTFADEYPEFLKQYVAVLDETIQFYRDKPEEAAKALAPLLGQNEQDSLDQMNQLVWLKSEEQRDPKYLGASGAESDFAKTLKATGDFLAAQKTITSAPDLAIYQQAIRTDAVGGQ</sequence>
<feature type="chain" id="PRO_5046044124" evidence="4">
    <location>
        <begin position="26"/>
        <end position="363"/>
    </location>
</feature>
<dbReference type="InterPro" id="IPR001638">
    <property type="entry name" value="Solute-binding_3/MltF_N"/>
</dbReference>
<dbReference type="SMART" id="SM00062">
    <property type="entry name" value="PBPb"/>
    <property type="match status" value="1"/>
</dbReference>
<accession>A0ABV5KYQ2</accession>
<dbReference type="Proteomes" id="UP001589747">
    <property type="component" value="Unassembled WGS sequence"/>
</dbReference>
<evidence type="ECO:0000259" key="5">
    <source>
        <dbReference type="SMART" id="SM00062"/>
    </source>
</evidence>
<keyword evidence="7" id="KW-1185">Reference proteome</keyword>
<keyword evidence="3 4" id="KW-0732">Signal</keyword>
<reference evidence="6 7" key="1">
    <citation type="submission" date="2024-09" db="EMBL/GenBank/DDBJ databases">
        <authorList>
            <person name="Sun Q."/>
            <person name="Mori K."/>
        </authorList>
    </citation>
    <scope>NUCLEOTIDE SEQUENCE [LARGE SCALE GENOMIC DNA]</scope>
    <source>
        <strain evidence="6 7">TISTR 2452</strain>
    </source>
</reference>
<organism evidence="6 7">
    <name type="scientific">Paenibacillus aurantiacus</name>
    <dbReference type="NCBI Taxonomy" id="1936118"/>
    <lineage>
        <taxon>Bacteria</taxon>
        <taxon>Bacillati</taxon>
        <taxon>Bacillota</taxon>
        <taxon>Bacilli</taxon>
        <taxon>Bacillales</taxon>
        <taxon>Paenibacillaceae</taxon>
        <taxon>Paenibacillus</taxon>
    </lineage>
</organism>
<dbReference type="InterPro" id="IPR010068">
    <property type="entry name" value="Peri-bd_TauA"/>
</dbReference>
<dbReference type="SUPFAM" id="SSF53850">
    <property type="entry name" value="Periplasmic binding protein-like II"/>
    <property type="match status" value="1"/>
</dbReference>
<gene>
    <name evidence="6" type="ORF">ACFFSY_30750</name>
</gene>
<evidence type="ECO:0000256" key="2">
    <source>
        <dbReference type="ARBA" id="ARBA00010742"/>
    </source>
</evidence>
<comment type="subcellular location">
    <subcellularLocation>
        <location evidence="1">Periplasm</location>
    </subcellularLocation>
</comment>
<feature type="signal peptide" evidence="4">
    <location>
        <begin position="1"/>
        <end position="25"/>
    </location>
</feature>
<dbReference type="CDD" id="cd13560">
    <property type="entry name" value="PBP2_taurine"/>
    <property type="match status" value="1"/>
</dbReference>
<comment type="similarity">
    <text evidence="2">Belongs to the bacterial solute-binding protein SsuA/TauA family.</text>
</comment>
<dbReference type="RefSeq" id="WP_377501444.1">
    <property type="nucleotide sequence ID" value="NZ_JBHMDO010000047.1"/>
</dbReference>
<evidence type="ECO:0000256" key="4">
    <source>
        <dbReference type="SAM" id="SignalP"/>
    </source>
</evidence>
<evidence type="ECO:0000256" key="3">
    <source>
        <dbReference type="ARBA" id="ARBA00022729"/>
    </source>
</evidence>
<evidence type="ECO:0000313" key="7">
    <source>
        <dbReference type="Proteomes" id="UP001589747"/>
    </source>
</evidence>
<dbReference type="Pfam" id="PF09084">
    <property type="entry name" value="NMT1"/>
    <property type="match status" value="1"/>
</dbReference>
<protein>
    <submittedName>
        <fullName evidence="6">ABC transporter substrate-binding protein</fullName>
    </submittedName>
</protein>
<feature type="domain" description="Solute-binding protein family 3/N-terminal" evidence="5">
    <location>
        <begin position="58"/>
        <end position="275"/>
    </location>
</feature>
<dbReference type="EMBL" id="JBHMDO010000047">
    <property type="protein sequence ID" value="MFB9330347.1"/>
    <property type="molecule type" value="Genomic_DNA"/>
</dbReference>
<evidence type="ECO:0000256" key="1">
    <source>
        <dbReference type="ARBA" id="ARBA00004418"/>
    </source>
</evidence>
<dbReference type="InterPro" id="IPR015168">
    <property type="entry name" value="SsuA/THI5"/>
</dbReference>
<dbReference type="PROSITE" id="PS51257">
    <property type="entry name" value="PROKAR_LIPOPROTEIN"/>
    <property type="match status" value="1"/>
</dbReference>
<comment type="caution">
    <text evidence="6">The sequence shown here is derived from an EMBL/GenBank/DDBJ whole genome shotgun (WGS) entry which is preliminary data.</text>
</comment>
<evidence type="ECO:0000313" key="6">
    <source>
        <dbReference type="EMBL" id="MFB9330347.1"/>
    </source>
</evidence>